<evidence type="ECO:0000313" key="2">
    <source>
        <dbReference type="EMBL" id="KAG2194356.1"/>
    </source>
</evidence>
<comment type="caution">
    <text evidence="2">The sequence shown here is derived from an EMBL/GenBank/DDBJ whole genome shotgun (WGS) entry which is preliminary data.</text>
</comment>
<feature type="compositionally biased region" description="Low complexity" evidence="1">
    <location>
        <begin position="1"/>
        <end position="13"/>
    </location>
</feature>
<sequence>MVVPSSSKSSSTSAPLQEVRQSMNAASASRISKFPAKPEVFRGDASNPMVWLHSMERIYNGTVRPPSIRHFFENIGRIFENNWSRF</sequence>
<feature type="compositionally biased region" description="Polar residues" evidence="1">
    <location>
        <begin position="19"/>
        <end position="30"/>
    </location>
</feature>
<gene>
    <name evidence="2" type="ORF">INT47_011523</name>
</gene>
<organism evidence="2 3">
    <name type="scientific">Mucor saturninus</name>
    <dbReference type="NCBI Taxonomy" id="64648"/>
    <lineage>
        <taxon>Eukaryota</taxon>
        <taxon>Fungi</taxon>
        <taxon>Fungi incertae sedis</taxon>
        <taxon>Mucoromycota</taxon>
        <taxon>Mucoromycotina</taxon>
        <taxon>Mucoromycetes</taxon>
        <taxon>Mucorales</taxon>
        <taxon>Mucorineae</taxon>
        <taxon>Mucoraceae</taxon>
        <taxon>Mucor</taxon>
    </lineage>
</organism>
<dbReference type="Proteomes" id="UP000603453">
    <property type="component" value="Unassembled WGS sequence"/>
</dbReference>
<accession>A0A8H7QMQ4</accession>
<protein>
    <submittedName>
        <fullName evidence="2">Uncharacterized protein</fullName>
    </submittedName>
</protein>
<evidence type="ECO:0000256" key="1">
    <source>
        <dbReference type="SAM" id="MobiDB-lite"/>
    </source>
</evidence>
<proteinExistence type="predicted"/>
<feature type="region of interest" description="Disordered" evidence="1">
    <location>
        <begin position="1"/>
        <end position="30"/>
    </location>
</feature>
<keyword evidence="3" id="KW-1185">Reference proteome</keyword>
<reference evidence="2" key="1">
    <citation type="submission" date="2020-12" db="EMBL/GenBank/DDBJ databases">
        <title>Metabolic potential, ecology and presence of endohyphal bacteria is reflected in genomic diversity of Mucoromycotina.</title>
        <authorList>
            <person name="Muszewska A."/>
            <person name="Okrasinska A."/>
            <person name="Steczkiewicz K."/>
            <person name="Drgas O."/>
            <person name="Orlowska M."/>
            <person name="Perlinska-Lenart U."/>
            <person name="Aleksandrzak-Piekarczyk T."/>
            <person name="Szatraj K."/>
            <person name="Zielenkiewicz U."/>
            <person name="Pilsyk S."/>
            <person name="Malc E."/>
            <person name="Mieczkowski P."/>
            <person name="Kruszewska J.S."/>
            <person name="Biernat P."/>
            <person name="Pawlowska J."/>
        </authorList>
    </citation>
    <scope>NUCLEOTIDE SEQUENCE</scope>
    <source>
        <strain evidence="2">WA0000017839</strain>
    </source>
</reference>
<name>A0A8H7QMQ4_9FUNG</name>
<evidence type="ECO:0000313" key="3">
    <source>
        <dbReference type="Proteomes" id="UP000603453"/>
    </source>
</evidence>
<dbReference type="EMBL" id="JAEPRD010000198">
    <property type="protein sequence ID" value="KAG2194356.1"/>
    <property type="molecule type" value="Genomic_DNA"/>
</dbReference>
<dbReference type="AlphaFoldDB" id="A0A8H7QMQ4"/>